<evidence type="ECO:0000256" key="2">
    <source>
        <dbReference type="ARBA" id="ARBA00007400"/>
    </source>
</evidence>
<proteinExistence type="inferred from homology"/>
<comment type="subcellular location">
    <subcellularLocation>
        <location evidence="1">Cell membrane</location>
        <topology evidence="1">Multi-pass membrane protein</topology>
    </subcellularLocation>
</comment>
<keyword evidence="3" id="KW-1003">Cell membrane</keyword>
<gene>
    <name evidence="12" type="ORF">BHU61_03525</name>
</gene>
<feature type="transmembrane region" description="Helical" evidence="10">
    <location>
        <begin position="24"/>
        <end position="44"/>
    </location>
</feature>
<accession>A0A327ZZK9</accession>
<evidence type="ECO:0000256" key="7">
    <source>
        <dbReference type="ARBA" id="ARBA00041028"/>
    </source>
</evidence>
<evidence type="ECO:0000313" key="13">
    <source>
        <dbReference type="Proteomes" id="UP000249808"/>
    </source>
</evidence>
<dbReference type="Proteomes" id="UP000249808">
    <property type="component" value="Unassembled WGS sequence"/>
</dbReference>
<dbReference type="InterPro" id="IPR002656">
    <property type="entry name" value="Acyl_transf_3_dom"/>
</dbReference>
<dbReference type="AlphaFoldDB" id="A0A327ZZK9"/>
<dbReference type="GO" id="GO:0016413">
    <property type="term" value="F:O-acetyltransferase activity"/>
    <property type="evidence" value="ECO:0007669"/>
    <property type="project" value="TreeGrafter"/>
</dbReference>
<evidence type="ECO:0000256" key="9">
    <source>
        <dbReference type="ARBA" id="ARBA00042839"/>
    </source>
</evidence>
<evidence type="ECO:0000256" key="8">
    <source>
        <dbReference type="ARBA" id="ARBA00042402"/>
    </source>
</evidence>
<evidence type="ECO:0000256" key="6">
    <source>
        <dbReference type="ARBA" id="ARBA00023136"/>
    </source>
</evidence>
<keyword evidence="5 10" id="KW-1133">Transmembrane helix</keyword>
<dbReference type="GO" id="GO:0009246">
    <property type="term" value="P:enterobacterial common antigen biosynthetic process"/>
    <property type="evidence" value="ECO:0007669"/>
    <property type="project" value="TreeGrafter"/>
</dbReference>
<evidence type="ECO:0000313" key="12">
    <source>
        <dbReference type="EMBL" id="RAK46538.1"/>
    </source>
</evidence>
<evidence type="ECO:0000259" key="11">
    <source>
        <dbReference type="Pfam" id="PF01757"/>
    </source>
</evidence>
<feature type="transmembrane region" description="Helical" evidence="10">
    <location>
        <begin position="90"/>
        <end position="112"/>
    </location>
</feature>
<evidence type="ECO:0000256" key="10">
    <source>
        <dbReference type="SAM" id="Phobius"/>
    </source>
</evidence>
<keyword evidence="6 10" id="KW-0472">Membrane</keyword>
<name>A0A327ZZK9_9STAP</name>
<feature type="domain" description="Acyltransferase 3" evidence="11">
    <location>
        <begin position="21"/>
        <end position="340"/>
    </location>
</feature>
<dbReference type="EMBL" id="PZJH01000001">
    <property type="protein sequence ID" value="RAK46538.1"/>
    <property type="molecule type" value="Genomic_DNA"/>
</dbReference>
<keyword evidence="13" id="KW-1185">Reference proteome</keyword>
<protein>
    <recommendedName>
        <fullName evidence="7">Probable poly-beta-1,6-N-acetyl-D-glucosamine export protein</fullName>
    </recommendedName>
    <alternativeName>
        <fullName evidence="9">Biofilm polysaccharide intercellular adhesin export protein</fullName>
    </alternativeName>
    <alternativeName>
        <fullName evidence="8">Intercellular adhesion protein C</fullName>
    </alternativeName>
</protein>
<comment type="similarity">
    <text evidence="2">Belongs to the acyltransferase 3 family.</text>
</comment>
<dbReference type="GO" id="GO:0005886">
    <property type="term" value="C:plasma membrane"/>
    <property type="evidence" value="ECO:0007669"/>
    <property type="project" value="UniProtKB-SubCell"/>
</dbReference>
<feature type="transmembrane region" description="Helical" evidence="10">
    <location>
        <begin position="230"/>
        <end position="250"/>
    </location>
</feature>
<feature type="transmembrane region" description="Helical" evidence="10">
    <location>
        <begin position="291"/>
        <end position="317"/>
    </location>
</feature>
<evidence type="ECO:0000256" key="3">
    <source>
        <dbReference type="ARBA" id="ARBA00022475"/>
    </source>
</evidence>
<feature type="transmembrane region" description="Helical" evidence="10">
    <location>
        <begin position="132"/>
        <end position="156"/>
    </location>
</feature>
<keyword evidence="4 10" id="KW-0812">Transmembrane</keyword>
<dbReference type="PANTHER" id="PTHR40074:SF2">
    <property type="entry name" value="O-ACETYLTRANSFERASE WECH"/>
    <property type="match status" value="1"/>
</dbReference>
<feature type="transmembrane region" description="Helical" evidence="10">
    <location>
        <begin position="56"/>
        <end position="78"/>
    </location>
</feature>
<dbReference type="Pfam" id="PF01757">
    <property type="entry name" value="Acyl_transf_3"/>
    <property type="match status" value="1"/>
</dbReference>
<organism evidence="12 13">
    <name type="scientific">Macrococcus epidermidis</name>
    <dbReference type="NCBI Taxonomy" id="1902580"/>
    <lineage>
        <taxon>Bacteria</taxon>
        <taxon>Bacillati</taxon>
        <taxon>Bacillota</taxon>
        <taxon>Bacilli</taxon>
        <taxon>Bacillales</taxon>
        <taxon>Staphylococcaceae</taxon>
        <taxon>Macrococcus</taxon>
    </lineage>
</organism>
<dbReference type="PANTHER" id="PTHR40074">
    <property type="entry name" value="O-ACETYLTRANSFERASE WECH"/>
    <property type="match status" value="1"/>
</dbReference>
<sequence length="372" mass="44277">MDLTVLLRNGKVLNKMNKKIELNYLRALLCIFVVVTHLFTQYSLNTNPDDNQIATLYWVRMIFIVGTAGFIMLSQVLVTMNYKKDLPKKFIFNRIKFIFLPYLLIGIFYSFSEYMYLRKPFEDIFYQAVLRGFWYGYFILVIFQFYILTKIIYYINNKFNFNLYKSKIIILLSVIINMGYLYFYSNNKDVTKFIDHNYFFSPNTMILGWIGYYFIGSFIGIYYDEILEFLSEYISILIFLNALTFVFFIFSQKHDYWMVTSFSWSILPYCICMFLMILVFSKTIVPFMYKFFTLVSAYSFFIYLIHPILLDTIYIYTSRFEDFTVVFIVVSLIITLGTCIGMGLLLKEISISKYIVGKGPFQIKEADITLNE</sequence>
<evidence type="ECO:0000256" key="1">
    <source>
        <dbReference type="ARBA" id="ARBA00004651"/>
    </source>
</evidence>
<feature type="transmembrane region" description="Helical" evidence="10">
    <location>
        <begin position="323"/>
        <end position="346"/>
    </location>
</feature>
<evidence type="ECO:0000256" key="4">
    <source>
        <dbReference type="ARBA" id="ARBA00022692"/>
    </source>
</evidence>
<evidence type="ECO:0000256" key="5">
    <source>
        <dbReference type="ARBA" id="ARBA00022989"/>
    </source>
</evidence>
<reference evidence="12 13" key="1">
    <citation type="journal article" date="2018" name="Front. Microbiol.">
        <title>Description and Comparative Genomics of Macrococcus caseolyticus subsp. hominis subsp. nov., Macrococcus goetzii sp. nov., Macrococcus epidermidis sp. nov., and Macrococcus bohemicus sp. nov., Novel Macrococci From Human Clinical Material With Virulence Potential and Suspected Uptake of Foreign DNA by Natural Transformation.</title>
        <authorList>
            <person name="Maslanova I."/>
            <person name="Wertheimer Z."/>
            <person name="Sedlacek I."/>
            <person name="Svec P."/>
            <person name="Indrakova A."/>
            <person name="Kovarovic V."/>
            <person name="Schumann P."/>
            <person name="Sproer C."/>
            <person name="Kralova S."/>
            <person name="Sedo O."/>
            <person name="Kristofova L."/>
            <person name="Vrbovska V."/>
            <person name="Fuzik T."/>
            <person name="Petras P."/>
            <person name="Zdrahal Z."/>
            <person name="Ruzickova V."/>
            <person name="Doskar J."/>
            <person name="Pantucek R."/>
        </authorList>
    </citation>
    <scope>NUCLEOTIDE SEQUENCE [LARGE SCALE GENOMIC DNA]</scope>
    <source>
        <strain evidence="12 13">01/688</strain>
    </source>
</reference>
<feature type="transmembrane region" description="Helical" evidence="10">
    <location>
        <begin position="168"/>
        <end position="185"/>
    </location>
</feature>
<feature type="transmembrane region" description="Helical" evidence="10">
    <location>
        <begin position="256"/>
        <end position="279"/>
    </location>
</feature>
<comment type="caution">
    <text evidence="12">The sequence shown here is derived from an EMBL/GenBank/DDBJ whole genome shotgun (WGS) entry which is preliminary data.</text>
</comment>
<feature type="transmembrane region" description="Helical" evidence="10">
    <location>
        <begin position="205"/>
        <end position="223"/>
    </location>
</feature>